<keyword evidence="4" id="KW-1185">Reference proteome</keyword>
<dbReference type="InterPro" id="IPR013325">
    <property type="entry name" value="RNA_pol_sigma_r2"/>
</dbReference>
<dbReference type="RefSeq" id="WP_126536281.1">
    <property type="nucleotide sequence ID" value="NZ_BSPM01000008.1"/>
</dbReference>
<sequence>MTGGDLAREAAERAVRAGFGRLVAYLAARSRDIAAAEDALADAVVAALAHWPRTGVPERPEAWLLTAARRRLVDGARRRGVATASEDRLRLAVEEAEAAAAEAPDGLPDERLTLLFVCAHPAIDPALHAPLMLQTVLGFEAEAIAGLFVVAPSAMAQRLVRAKAKIRAAGIPFEVPSPEALPSRLDAVLAAIYGAFTLDFDGRMPSSGSLADDDGGVAGEAIHLARLVAALLPDPEALGLLALTLFVSARRNARRDGTGAYVPLAEQDPAAWDAVVLAEAEATLLRAGRLGAPGRFQYEAAIQAVHAARRFRGVTDWAALALLYDALVRIAPGLGALVGRAGVLAEVKGPEAGLAALAALDPARVATYQPFHATRAHLLAAAGRSGEAAQAFAVAEGLASDPAVKAWLRARAARLPR</sequence>
<dbReference type="PANTHER" id="PTHR47756:SF2">
    <property type="entry name" value="BLL6612 PROTEIN"/>
    <property type="match status" value="1"/>
</dbReference>
<dbReference type="SUPFAM" id="SSF88946">
    <property type="entry name" value="Sigma2 domain of RNA polymerase sigma factors"/>
    <property type="match status" value="1"/>
</dbReference>
<evidence type="ECO:0000259" key="1">
    <source>
        <dbReference type="Pfam" id="PF04542"/>
    </source>
</evidence>
<reference evidence="3 4" key="1">
    <citation type="submission" date="2019-03" db="EMBL/GenBank/DDBJ databases">
        <title>Genomic Encyclopedia of Type Strains, Phase IV (KMG-IV): sequencing the most valuable type-strain genomes for metagenomic binning, comparative biology and taxonomic classification.</title>
        <authorList>
            <person name="Goeker M."/>
        </authorList>
    </citation>
    <scope>NUCLEOTIDE SEQUENCE [LARGE SCALE GENOMIC DNA]</scope>
    <source>
        <strain evidence="3 4">DSM 102969</strain>
    </source>
</reference>
<dbReference type="PANTHER" id="PTHR47756">
    <property type="entry name" value="BLL6612 PROTEIN-RELATED"/>
    <property type="match status" value="1"/>
</dbReference>
<organism evidence="3 4">
    <name type="scientific">Oharaeibacter diazotrophicus</name>
    <dbReference type="NCBI Taxonomy" id="1920512"/>
    <lineage>
        <taxon>Bacteria</taxon>
        <taxon>Pseudomonadati</taxon>
        <taxon>Pseudomonadota</taxon>
        <taxon>Alphaproteobacteria</taxon>
        <taxon>Hyphomicrobiales</taxon>
        <taxon>Pleomorphomonadaceae</taxon>
        <taxon>Oharaeibacter</taxon>
    </lineage>
</organism>
<evidence type="ECO:0000259" key="2">
    <source>
        <dbReference type="Pfam" id="PF20239"/>
    </source>
</evidence>
<dbReference type="InterPro" id="IPR046531">
    <property type="entry name" value="DUF6596"/>
</dbReference>
<protein>
    <submittedName>
        <fullName evidence="3">RNA polymerase sigma-70 factor (ECF subfamily)</fullName>
    </submittedName>
</protein>
<feature type="domain" description="RNA polymerase sigma-70 region 2" evidence="1">
    <location>
        <begin position="21"/>
        <end position="80"/>
    </location>
</feature>
<dbReference type="AlphaFoldDB" id="A0A4R6RK84"/>
<gene>
    <name evidence="3" type="ORF">EDD54_0848</name>
</gene>
<name>A0A4R6RK84_9HYPH</name>
<dbReference type="GO" id="GO:0003700">
    <property type="term" value="F:DNA-binding transcription factor activity"/>
    <property type="evidence" value="ECO:0007669"/>
    <property type="project" value="InterPro"/>
</dbReference>
<dbReference type="Pfam" id="PF04542">
    <property type="entry name" value="Sigma70_r2"/>
    <property type="match status" value="1"/>
</dbReference>
<dbReference type="GO" id="GO:0006352">
    <property type="term" value="P:DNA-templated transcription initiation"/>
    <property type="evidence" value="ECO:0007669"/>
    <property type="project" value="InterPro"/>
</dbReference>
<dbReference type="Gene3D" id="1.10.1740.10">
    <property type="match status" value="1"/>
</dbReference>
<proteinExistence type="predicted"/>
<dbReference type="OrthoDB" id="9780299at2"/>
<comment type="caution">
    <text evidence="3">The sequence shown here is derived from an EMBL/GenBank/DDBJ whole genome shotgun (WGS) entry which is preliminary data.</text>
</comment>
<evidence type="ECO:0000313" key="3">
    <source>
        <dbReference type="EMBL" id="TDP86963.1"/>
    </source>
</evidence>
<dbReference type="InterPro" id="IPR007627">
    <property type="entry name" value="RNA_pol_sigma70_r2"/>
</dbReference>
<feature type="domain" description="DUF6596" evidence="2">
    <location>
        <begin position="184"/>
        <end position="287"/>
    </location>
</feature>
<evidence type="ECO:0000313" key="4">
    <source>
        <dbReference type="Proteomes" id="UP000294547"/>
    </source>
</evidence>
<dbReference type="Proteomes" id="UP000294547">
    <property type="component" value="Unassembled WGS sequence"/>
</dbReference>
<dbReference type="EMBL" id="SNXY01000006">
    <property type="protein sequence ID" value="TDP86963.1"/>
    <property type="molecule type" value="Genomic_DNA"/>
</dbReference>
<dbReference type="Pfam" id="PF20239">
    <property type="entry name" value="DUF6596"/>
    <property type="match status" value="1"/>
</dbReference>
<accession>A0A4R6RK84</accession>